<dbReference type="AlphaFoldDB" id="A0A1I5AUA2"/>
<reference evidence="2" key="1">
    <citation type="submission" date="2016-10" db="EMBL/GenBank/DDBJ databases">
        <authorList>
            <person name="Varghese N."/>
            <person name="Submissions S."/>
        </authorList>
    </citation>
    <scope>NUCLEOTIDE SEQUENCE [LARGE SCALE GENOMIC DNA]</scope>
    <source>
        <strain evidence="2">DSM 28463</strain>
    </source>
</reference>
<sequence>MSVFLKDYFLDMAEKAPFAYLVAGLKDWNLYGQYAAGNSFYVIDFASAQLFAAYRGVGDIERAVIYSFLANRTKIQILSGELRADSDVIKHYRHNPLKEILGNSFSSLDRAPAENVLACMLTADNQRVAVAKVVASQYFQACLKNNTTENSPL</sequence>
<evidence type="ECO:0000313" key="1">
    <source>
        <dbReference type="EMBL" id="SFN66096.1"/>
    </source>
</evidence>
<keyword evidence="2" id="KW-1185">Reference proteome</keyword>
<evidence type="ECO:0000313" key="2">
    <source>
        <dbReference type="Proteomes" id="UP000198599"/>
    </source>
</evidence>
<proteinExistence type="predicted"/>
<accession>A0A1I5AUA2</accession>
<organism evidence="1 2">
    <name type="scientific">Roseovarius lutimaris</name>
    <dbReference type="NCBI Taxonomy" id="1005928"/>
    <lineage>
        <taxon>Bacteria</taxon>
        <taxon>Pseudomonadati</taxon>
        <taxon>Pseudomonadota</taxon>
        <taxon>Alphaproteobacteria</taxon>
        <taxon>Rhodobacterales</taxon>
        <taxon>Roseobacteraceae</taxon>
        <taxon>Roseovarius</taxon>
    </lineage>
</organism>
<dbReference type="Proteomes" id="UP000198599">
    <property type="component" value="Unassembled WGS sequence"/>
</dbReference>
<protein>
    <submittedName>
        <fullName evidence="1">Uncharacterized protein</fullName>
    </submittedName>
</protein>
<name>A0A1I5AUA2_9RHOB</name>
<dbReference type="EMBL" id="FOVP01000006">
    <property type="protein sequence ID" value="SFN66096.1"/>
    <property type="molecule type" value="Genomic_DNA"/>
</dbReference>
<gene>
    <name evidence="1" type="ORF">SAMN04487859_106185</name>
</gene>